<accession>U1PC29</accession>
<protein>
    <submittedName>
        <fullName evidence="2">Uncharacterized protein</fullName>
    </submittedName>
</protein>
<gene>
    <name evidence="2" type="ORF">HMPREF1978_01868</name>
</gene>
<proteinExistence type="predicted"/>
<comment type="caution">
    <text evidence="2">The sequence shown here is derived from an EMBL/GenBank/DDBJ whole genome shotgun (WGS) entry which is preliminary data.</text>
</comment>
<evidence type="ECO:0000313" key="2">
    <source>
        <dbReference type="EMBL" id="ERH14280.1"/>
    </source>
</evidence>
<evidence type="ECO:0000313" key="3">
    <source>
        <dbReference type="Proteomes" id="UP000016481"/>
    </source>
</evidence>
<dbReference type="Proteomes" id="UP000016481">
    <property type="component" value="Unassembled WGS sequence"/>
</dbReference>
<reference evidence="2 3" key="1">
    <citation type="submission" date="2013-08" db="EMBL/GenBank/DDBJ databases">
        <authorList>
            <person name="Weinstock G."/>
            <person name="Sodergren E."/>
            <person name="Wylie T."/>
            <person name="Fulton L."/>
            <person name="Fulton R."/>
            <person name="Fronick C."/>
            <person name="O'Laughlin M."/>
            <person name="Godfrey J."/>
            <person name="Miner T."/>
            <person name="Herter B."/>
            <person name="Appelbaum E."/>
            <person name="Cordes M."/>
            <person name="Lek S."/>
            <person name="Wollam A."/>
            <person name="Pepin K.H."/>
            <person name="Palsikar V.B."/>
            <person name="Mitreva M."/>
            <person name="Wilson R.K."/>
        </authorList>
    </citation>
    <scope>NUCLEOTIDE SEQUENCE [LARGE SCALE GENOMIC DNA]</scope>
    <source>
        <strain evidence="2 3">F0530</strain>
    </source>
</reference>
<feature type="region of interest" description="Disordered" evidence="1">
    <location>
        <begin position="1"/>
        <end position="41"/>
    </location>
</feature>
<sequence>MSPQSLFTIGAPMGFPRSRGDEPCPSMNLGPGERFSPLTRG</sequence>
<organism evidence="2 3">
    <name type="scientific">Actinomyces graevenitzii F0530</name>
    <dbReference type="NCBI Taxonomy" id="1321817"/>
    <lineage>
        <taxon>Bacteria</taxon>
        <taxon>Bacillati</taxon>
        <taxon>Actinomycetota</taxon>
        <taxon>Actinomycetes</taxon>
        <taxon>Actinomycetales</taxon>
        <taxon>Actinomycetaceae</taxon>
        <taxon>Actinomyces</taxon>
    </lineage>
</organism>
<name>U1PC29_9ACTO</name>
<dbReference type="AlphaFoldDB" id="U1PC29"/>
<evidence type="ECO:0000256" key="1">
    <source>
        <dbReference type="SAM" id="MobiDB-lite"/>
    </source>
</evidence>
<dbReference type="HOGENOM" id="CLU_207303_2_1_11"/>
<dbReference type="EMBL" id="AWSC01000074">
    <property type="protein sequence ID" value="ERH14280.1"/>
    <property type="molecule type" value="Genomic_DNA"/>
</dbReference>